<evidence type="ECO:0000313" key="3">
    <source>
        <dbReference type="Proteomes" id="UP000243205"/>
    </source>
</evidence>
<proteinExistence type="predicted"/>
<dbReference type="AlphaFoldDB" id="A0A1G6XSI1"/>
<organism evidence="2 3">
    <name type="scientific">Desulfuromonas thiophila</name>
    <dbReference type="NCBI Taxonomy" id="57664"/>
    <lineage>
        <taxon>Bacteria</taxon>
        <taxon>Pseudomonadati</taxon>
        <taxon>Thermodesulfobacteriota</taxon>
        <taxon>Desulfuromonadia</taxon>
        <taxon>Desulfuromonadales</taxon>
        <taxon>Desulfuromonadaceae</taxon>
        <taxon>Desulfuromonas</taxon>
    </lineage>
</organism>
<dbReference type="Pfam" id="PF10646">
    <property type="entry name" value="Germane"/>
    <property type="match status" value="1"/>
</dbReference>
<sequence length="203" mass="21952">MKRLLLALLVIVLLVTAGLLIGRAVLDLHRPAAPVQRLLPQAERELLLYFGDNQSAFLVEQRLRLPDSGDEMQLLRQLIAALIAGPSPSATVLVPVLPPASRLQDAVLAADGTLLLDFNRALIDQHPGGSASELLTVRALANTVSANFPEIKRVRLLVDGLVITTLKGHLDLRGPVSADFSLVRPEEMQDGSQETAAVNEERQ</sequence>
<dbReference type="Proteomes" id="UP000243205">
    <property type="component" value="Unassembled WGS sequence"/>
</dbReference>
<evidence type="ECO:0000313" key="2">
    <source>
        <dbReference type="EMBL" id="SDD80972.1"/>
    </source>
</evidence>
<reference evidence="3" key="1">
    <citation type="submission" date="2016-10" db="EMBL/GenBank/DDBJ databases">
        <authorList>
            <person name="Varghese N."/>
            <person name="Submissions S."/>
        </authorList>
    </citation>
    <scope>NUCLEOTIDE SEQUENCE [LARGE SCALE GENOMIC DNA]</scope>
    <source>
        <strain evidence="3">DSM 8987</strain>
    </source>
</reference>
<dbReference type="RefSeq" id="WP_092075656.1">
    <property type="nucleotide sequence ID" value="NZ_FNAQ01000001.1"/>
</dbReference>
<dbReference type="STRING" id="57664.SAMN05661003_101372"/>
<accession>A0A1G6XSI1</accession>
<dbReference type="SMART" id="SM00909">
    <property type="entry name" value="Germane"/>
    <property type="match status" value="1"/>
</dbReference>
<protein>
    <submittedName>
        <fullName evidence="2">Sporulation and spore germination</fullName>
    </submittedName>
</protein>
<dbReference type="OrthoDB" id="9809406at2"/>
<name>A0A1G6XSI1_9BACT</name>
<dbReference type="InterPro" id="IPR019606">
    <property type="entry name" value="GerMN"/>
</dbReference>
<gene>
    <name evidence="2" type="ORF">SAMN05661003_101372</name>
</gene>
<keyword evidence="3" id="KW-1185">Reference proteome</keyword>
<dbReference type="EMBL" id="FNAQ01000001">
    <property type="protein sequence ID" value="SDD80972.1"/>
    <property type="molecule type" value="Genomic_DNA"/>
</dbReference>
<evidence type="ECO:0000259" key="1">
    <source>
        <dbReference type="SMART" id="SM00909"/>
    </source>
</evidence>
<feature type="domain" description="GerMN" evidence="1">
    <location>
        <begin position="75"/>
        <end position="167"/>
    </location>
</feature>